<accession>A0A2U3ELX3</accession>
<protein>
    <submittedName>
        <fullName evidence="2">Putative Zn(II)2Cys6 transcription factor</fullName>
    </submittedName>
</protein>
<evidence type="ECO:0000256" key="1">
    <source>
        <dbReference type="SAM" id="MobiDB-lite"/>
    </source>
</evidence>
<gene>
    <name evidence="2" type="ORF">PCL_06176</name>
</gene>
<reference evidence="2 3" key="1">
    <citation type="journal article" date="2016" name="Front. Microbiol.">
        <title>Genome and transcriptome sequences reveal the specific parasitism of the nematophagous Purpureocillium lilacinum 36-1.</title>
        <authorList>
            <person name="Xie J."/>
            <person name="Li S."/>
            <person name="Mo C."/>
            <person name="Xiao X."/>
            <person name="Peng D."/>
            <person name="Wang G."/>
            <person name="Xiao Y."/>
        </authorList>
    </citation>
    <scope>NUCLEOTIDE SEQUENCE [LARGE SCALE GENOMIC DNA]</scope>
    <source>
        <strain evidence="2 3">36-1</strain>
    </source>
</reference>
<evidence type="ECO:0000313" key="3">
    <source>
        <dbReference type="Proteomes" id="UP000245956"/>
    </source>
</evidence>
<feature type="compositionally biased region" description="Pro residues" evidence="1">
    <location>
        <begin position="177"/>
        <end position="186"/>
    </location>
</feature>
<comment type="caution">
    <text evidence="2">The sequence shown here is derived from an EMBL/GenBank/DDBJ whole genome shotgun (WGS) entry which is preliminary data.</text>
</comment>
<name>A0A2U3ELX3_PURLI</name>
<evidence type="ECO:0000313" key="2">
    <source>
        <dbReference type="EMBL" id="PWI75518.1"/>
    </source>
</evidence>
<dbReference type="AlphaFoldDB" id="A0A2U3ELX3"/>
<sequence length="615" mass="67966">MVLIGLDGKFGMALVISYEVRPLTLLYSALPPALFIVKALRRQPARRSVASWANPWNGIMLLCGPNDHRSRRRSRTWAGHPAPALELDLDLDLDLHLMLHAQRWYPALDHARPPRRCDELLARGNHLAASEKKVLRPLPCREGEVPLGRPQLLREMPSARVRVLPGRGGAPLSAGSPSPPPPPQTRPPSAKGSDDETSHQEAIATSPRSLPTAAAAATDRGHGLQIRHMSQFPDLSRLEMHFLDVMLHKQIEVDKYLIGPSFRDQHLQAFASHLTAGMPLLRDAFIACASLLVGNQSLRQLARGQQIGFRRAAAAIGSLRVSRVDRDDDLSTVLILGVAVVTFALHHSGTPLALCSFILGIAKAMYERDRALPRRMGSDCAAFLVCLLGTEMEECLMRCRVPTLRVWEGDMDHLVDRFIGISAPLLTHFHDLCVLGYRIRESGCRERGDPPGDALLNDLARTRSILANWRPTVSAAKLGTYSEIEASMMIAQSKVLQLTALLVAHRLRHPFGNDEGALAMSRTVLHELDAVVQRTGRSIPFADLAFLVAGFELTEAQERNAALESSYLIVDFSPHVRDEEAAWLVSFWAARDVADHHIYWDNIESFLGGTITTQT</sequence>
<proteinExistence type="predicted"/>
<organism evidence="2 3">
    <name type="scientific">Purpureocillium lilacinum</name>
    <name type="common">Paecilomyces lilacinus</name>
    <dbReference type="NCBI Taxonomy" id="33203"/>
    <lineage>
        <taxon>Eukaryota</taxon>
        <taxon>Fungi</taxon>
        <taxon>Dikarya</taxon>
        <taxon>Ascomycota</taxon>
        <taxon>Pezizomycotina</taxon>
        <taxon>Sordariomycetes</taxon>
        <taxon>Hypocreomycetidae</taxon>
        <taxon>Hypocreales</taxon>
        <taxon>Ophiocordycipitaceae</taxon>
        <taxon>Purpureocillium</taxon>
    </lineage>
</organism>
<feature type="region of interest" description="Disordered" evidence="1">
    <location>
        <begin position="163"/>
        <end position="222"/>
    </location>
</feature>
<dbReference type="Proteomes" id="UP000245956">
    <property type="component" value="Unassembled WGS sequence"/>
</dbReference>
<dbReference type="EMBL" id="LCWV01000002">
    <property type="protein sequence ID" value="PWI75518.1"/>
    <property type="molecule type" value="Genomic_DNA"/>
</dbReference>